<keyword evidence="2" id="KW-1185">Reference proteome</keyword>
<comment type="caution">
    <text evidence="1">The sequence shown here is derived from an EMBL/GenBank/DDBJ whole genome shotgun (WGS) entry which is preliminary data.</text>
</comment>
<gene>
    <name evidence="1" type="ORF">ACOLOM_LOCUS6941</name>
</gene>
<proteinExistence type="predicted"/>
<dbReference type="EMBL" id="CAJVPT010014952">
    <property type="protein sequence ID" value="CAG8608604.1"/>
    <property type="molecule type" value="Genomic_DNA"/>
</dbReference>
<accession>A0ACA9MT80</accession>
<sequence length="171" mass="19016">MLCFAVDNRDSLDNIGTKWANELIEYCPGVKVVLVALKCDLREDIQAVRNMQRLGERPVTYDEGLAVARSIRASRYLECSARHNRGVREAFEQAARVSIHAKPKEIRAHKIPGPPNPPYPPPPYPPISPPGQAENEQASSTLQDGHNSNLGTEEISEPSSTQPERREAYFG</sequence>
<feature type="non-terminal residue" evidence="1">
    <location>
        <position position="171"/>
    </location>
</feature>
<evidence type="ECO:0000313" key="2">
    <source>
        <dbReference type="Proteomes" id="UP000789525"/>
    </source>
</evidence>
<dbReference type="Proteomes" id="UP000789525">
    <property type="component" value="Unassembled WGS sequence"/>
</dbReference>
<name>A0ACA9MT80_9GLOM</name>
<evidence type="ECO:0000313" key="1">
    <source>
        <dbReference type="EMBL" id="CAG8608604.1"/>
    </source>
</evidence>
<organism evidence="1 2">
    <name type="scientific">Acaulospora colombiana</name>
    <dbReference type="NCBI Taxonomy" id="27376"/>
    <lineage>
        <taxon>Eukaryota</taxon>
        <taxon>Fungi</taxon>
        <taxon>Fungi incertae sedis</taxon>
        <taxon>Mucoromycota</taxon>
        <taxon>Glomeromycotina</taxon>
        <taxon>Glomeromycetes</taxon>
        <taxon>Diversisporales</taxon>
        <taxon>Acaulosporaceae</taxon>
        <taxon>Acaulospora</taxon>
    </lineage>
</organism>
<reference evidence="1" key="1">
    <citation type="submission" date="2021-06" db="EMBL/GenBank/DDBJ databases">
        <authorList>
            <person name="Kallberg Y."/>
            <person name="Tangrot J."/>
            <person name="Rosling A."/>
        </authorList>
    </citation>
    <scope>NUCLEOTIDE SEQUENCE</scope>
    <source>
        <strain evidence="1">CL356</strain>
    </source>
</reference>
<protein>
    <submittedName>
        <fullName evidence="1">14007_t:CDS:1</fullName>
    </submittedName>
</protein>